<name>A0A495X9R8_9PSEU</name>
<feature type="transmembrane region" description="Helical" evidence="1">
    <location>
        <begin position="77"/>
        <end position="97"/>
    </location>
</feature>
<protein>
    <submittedName>
        <fullName evidence="2">Putative membrane protein</fullName>
    </submittedName>
</protein>
<accession>A0A495X9R8</accession>
<evidence type="ECO:0000256" key="1">
    <source>
        <dbReference type="SAM" id="Phobius"/>
    </source>
</evidence>
<feature type="transmembrane region" description="Helical" evidence="1">
    <location>
        <begin position="140"/>
        <end position="160"/>
    </location>
</feature>
<keyword evidence="3" id="KW-1185">Reference proteome</keyword>
<evidence type="ECO:0000313" key="3">
    <source>
        <dbReference type="Proteomes" id="UP000272729"/>
    </source>
</evidence>
<dbReference type="AlphaFoldDB" id="A0A495X9R8"/>
<evidence type="ECO:0000313" key="2">
    <source>
        <dbReference type="EMBL" id="RKT70369.1"/>
    </source>
</evidence>
<feature type="transmembrane region" description="Helical" evidence="1">
    <location>
        <begin position="109"/>
        <end position="128"/>
    </location>
</feature>
<organism evidence="2 3">
    <name type="scientific">Saccharothrix variisporea</name>
    <dbReference type="NCBI Taxonomy" id="543527"/>
    <lineage>
        <taxon>Bacteria</taxon>
        <taxon>Bacillati</taxon>
        <taxon>Actinomycetota</taxon>
        <taxon>Actinomycetes</taxon>
        <taxon>Pseudonocardiales</taxon>
        <taxon>Pseudonocardiaceae</taxon>
        <taxon>Saccharothrix</taxon>
    </lineage>
</organism>
<sequence>MSRLTRVLRWVEENKGLDRVAGAVAEAIPSGLRSSRVLRGEPLGHPAHPAAVLLPLGMFAASNVLDLLPGEGKAARALIGVGLATAPAAILTGLAEYATLDERQRRTAFVHLASNAAANLLYLTSFRLRGHGFGVVGRVVSGLGIGVLTAGGLLGGHLAYSQAAGVERERV</sequence>
<comment type="caution">
    <text evidence="2">The sequence shown here is derived from an EMBL/GenBank/DDBJ whole genome shotgun (WGS) entry which is preliminary data.</text>
</comment>
<dbReference type="RefSeq" id="WP_121222532.1">
    <property type="nucleotide sequence ID" value="NZ_JBIUBA010000005.1"/>
</dbReference>
<keyword evidence="1" id="KW-0472">Membrane</keyword>
<dbReference type="Proteomes" id="UP000272729">
    <property type="component" value="Unassembled WGS sequence"/>
</dbReference>
<dbReference type="OrthoDB" id="9795104at2"/>
<keyword evidence="1" id="KW-1133">Transmembrane helix</keyword>
<keyword evidence="1" id="KW-0812">Transmembrane</keyword>
<proteinExistence type="predicted"/>
<reference evidence="2 3" key="1">
    <citation type="submission" date="2018-10" db="EMBL/GenBank/DDBJ databases">
        <title>Sequencing the genomes of 1000 actinobacteria strains.</title>
        <authorList>
            <person name="Klenk H.-P."/>
        </authorList>
    </citation>
    <scope>NUCLEOTIDE SEQUENCE [LARGE SCALE GENOMIC DNA]</scope>
    <source>
        <strain evidence="2 3">DSM 43911</strain>
    </source>
</reference>
<dbReference type="EMBL" id="RBXR01000001">
    <property type="protein sequence ID" value="RKT70369.1"/>
    <property type="molecule type" value="Genomic_DNA"/>
</dbReference>
<gene>
    <name evidence="2" type="ORF">DFJ66_3629</name>
</gene>